<dbReference type="NCBIfam" id="NF006873">
    <property type="entry name" value="PRK09369.1"/>
    <property type="match status" value="1"/>
</dbReference>
<comment type="subcellular location">
    <subcellularLocation>
        <location evidence="1">Cytoplasm</location>
    </subcellularLocation>
</comment>
<comment type="similarity">
    <text evidence="10">Belongs to the EPSP synthase family. MurA subfamily.</text>
</comment>
<dbReference type="GO" id="GO:0009252">
    <property type="term" value="P:peptidoglycan biosynthetic process"/>
    <property type="evidence" value="ECO:0007669"/>
    <property type="project" value="UniProtKB-KW"/>
</dbReference>
<evidence type="ECO:0000256" key="13">
    <source>
        <dbReference type="ARBA" id="ARBA00042443"/>
    </source>
</evidence>
<comment type="catalytic activity">
    <reaction evidence="15">
        <text>phosphoenolpyruvate + UDP-N-acetyl-alpha-D-glucosamine = UDP-N-acetyl-3-O-(1-carboxyvinyl)-alpha-D-glucosamine + phosphate</text>
        <dbReference type="Rhea" id="RHEA:18681"/>
        <dbReference type="ChEBI" id="CHEBI:43474"/>
        <dbReference type="ChEBI" id="CHEBI:57705"/>
        <dbReference type="ChEBI" id="CHEBI:58702"/>
        <dbReference type="ChEBI" id="CHEBI:68483"/>
        <dbReference type="EC" id="2.5.1.7"/>
    </reaction>
</comment>
<keyword evidence="3" id="KW-0963">Cytoplasm</keyword>
<evidence type="ECO:0000256" key="11">
    <source>
        <dbReference type="ARBA" id="ARBA00039108"/>
    </source>
</evidence>
<gene>
    <name evidence="17" type="ORF">MICH65_0696</name>
</gene>
<dbReference type="InterPro" id="IPR050068">
    <property type="entry name" value="MurA_subfamily"/>
</dbReference>
<evidence type="ECO:0000256" key="12">
    <source>
        <dbReference type="ARBA" id="ARBA00039754"/>
    </source>
</evidence>
<accession>A0A857N698</accession>
<dbReference type="GO" id="GO:0051301">
    <property type="term" value="P:cell division"/>
    <property type="evidence" value="ECO:0007669"/>
    <property type="project" value="UniProtKB-KW"/>
</dbReference>
<evidence type="ECO:0000259" key="16">
    <source>
        <dbReference type="Pfam" id="PF00275"/>
    </source>
</evidence>
<keyword evidence="8" id="KW-0131">Cell cycle</keyword>
<dbReference type="GO" id="GO:0008760">
    <property type="term" value="F:UDP-N-acetylglucosamine 1-carboxyvinyltransferase activity"/>
    <property type="evidence" value="ECO:0007669"/>
    <property type="project" value="UniProtKB-EC"/>
</dbReference>
<dbReference type="Proteomes" id="UP000463983">
    <property type="component" value="Chromosome"/>
</dbReference>
<evidence type="ECO:0000256" key="6">
    <source>
        <dbReference type="ARBA" id="ARBA00022960"/>
    </source>
</evidence>
<dbReference type="Gene3D" id="3.65.10.10">
    <property type="entry name" value="Enolpyruvate transferase domain"/>
    <property type="match status" value="2"/>
</dbReference>
<dbReference type="KEGG" id="caqa:MICH65_0696"/>
<dbReference type="GO" id="GO:0008360">
    <property type="term" value="P:regulation of cell shape"/>
    <property type="evidence" value="ECO:0007669"/>
    <property type="project" value="UniProtKB-KW"/>
</dbReference>
<reference evidence="18" key="1">
    <citation type="journal article" date="2020" name="Microorganisms">
        <title>Complete Genome of a Member of a New Bacterial Lineage in the Microgenomates Group Reveals an Unusual Nucleotide Composition Disparity Between Two Strands of DNA and Limited Metabolic Potential.</title>
        <authorList>
            <person name="Kadnikov V.V."/>
            <person name="Mardanov A.V."/>
            <person name="Beletsky A.V."/>
            <person name="Karnachuk O.V."/>
            <person name="Ravin N.V."/>
        </authorList>
    </citation>
    <scope>NUCLEOTIDE SEQUENCE [LARGE SCALE GENOMIC DNA]</scope>
</reference>
<dbReference type="EMBL" id="CP047901">
    <property type="protein sequence ID" value="QHO63677.1"/>
    <property type="molecule type" value="Genomic_DNA"/>
</dbReference>
<keyword evidence="5 17" id="KW-0808">Transferase</keyword>
<dbReference type="PANTHER" id="PTHR43783:SF1">
    <property type="entry name" value="UDP-N-ACETYLGLUCOSAMINE 1-CARBOXYVINYLTRANSFERASE"/>
    <property type="match status" value="1"/>
</dbReference>
<dbReference type="GO" id="GO:0005737">
    <property type="term" value="C:cytoplasm"/>
    <property type="evidence" value="ECO:0007669"/>
    <property type="project" value="UniProtKB-SubCell"/>
</dbReference>
<evidence type="ECO:0000256" key="14">
    <source>
        <dbReference type="ARBA" id="ARBA00042842"/>
    </source>
</evidence>
<evidence type="ECO:0000256" key="5">
    <source>
        <dbReference type="ARBA" id="ARBA00022679"/>
    </source>
</evidence>
<comment type="pathway">
    <text evidence="2">Cell wall biogenesis; peptidoglycan biosynthesis.</text>
</comment>
<organism evidence="17 18">
    <name type="scientific">Candidatus Chazhemtobacterium aquaticus</name>
    <dbReference type="NCBI Taxonomy" id="2715735"/>
    <lineage>
        <taxon>Bacteria</taxon>
        <taxon>Candidatus Chazhemtobacteraceae</taxon>
        <taxon>Candidatus Chazhemtobacterium</taxon>
    </lineage>
</organism>
<evidence type="ECO:0000256" key="9">
    <source>
        <dbReference type="ARBA" id="ARBA00023316"/>
    </source>
</evidence>
<sequence>MSDTVSIIGGKPLIGTVTPIPNKNSLIPALPAALLTDQPVVYHHVPATSDVEKILEILKLLGVKVTRQLDTVTLQAKNLKTHKVDRQLGEQFRGSLMFAGPLLARLGKAQIPLPGGCLLGFRSITTHLDAFKAAGVKIKLADNHVILTAPKKPSPHLRIWQMEASVTATENLLMYLSGLSTQTELIEAACEPHVTDLENLLVNMGAKIQGIGSNRLVIKGSPKLNGAQFTPSPDFVDIAGYMVAAGITDGRITIKNANLPDIVDGLIRWMSAFGIKVTRQNKDLVVSLNKHGLALDPESNLPLSAPQLPKLSPRPWPGFPVDVIPVMATLASKTKGRLLLQNWMYENGFEFVRELNSLGADIFISDPQRLIITGPVTFKGGEVSPPSVIQATKAIFLAALADPVTTTIHGVDILRRRYPDIFSVYRQLGASITTV</sequence>
<keyword evidence="4" id="KW-0132">Cell division</keyword>
<keyword evidence="9" id="KW-0961">Cell wall biogenesis/degradation</keyword>
<keyword evidence="18" id="KW-1185">Reference proteome</keyword>
<keyword evidence="6" id="KW-0133">Cell shape</keyword>
<evidence type="ECO:0000256" key="7">
    <source>
        <dbReference type="ARBA" id="ARBA00022984"/>
    </source>
</evidence>
<evidence type="ECO:0000313" key="17">
    <source>
        <dbReference type="EMBL" id="QHO63677.1"/>
    </source>
</evidence>
<dbReference type="SUPFAM" id="SSF55205">
    <property type="entry name" value="EPT/RTPC-like"/>
    <property type="match status" value="1"/>
</dbReference>
<evidence type="ECO:0000256" key="2">
    <source>
        <dbReference type="ARBA" id="ARBA00004752"/>
    </source>
</evidence>
<evidence type="ECO:0000256" key="1">
    <source>
        <dbReference type="ARBA" id="ARBA00004496"/>
    </source>
</evidence>
<dbReference type="GO" id="GO:0071555">
    <property type="term" value="P:cell wall organization"/>
    <property type="evidence" value="ECO:0007669"/>
    <property type="project" value="UniProtKB-KW"/>
</dbReference>
<dbReference type="RefSeq" id="WP_161932047.1">
    <property type="nucleotide sequence ID" value="NZ_CP047901.1"/>
</dbReference>
<feature type="domain" description="Enolpyruvate transferase" evidence="16">
    <location>
        <begin position="9"/>
        <end position="423"/>
    </location>
</feature>
<dbReference type="InterPro" id="IPR036968">
    <property type="entry name" value="Enolpyruvate_Tfrase_sf"/>
</dbReference>
<dbReference type="InterPro" id="IPR001986">
    <property type="entry name" value="Enolpyruvate_Tfrase_dom"/>
</dbReference>
<evidence type="ECO:0000313" key="18">
    <source>
        <dbReference type="Proteomes" id="UP000463983"/>
    </source>
</evidence>
<dbReference type="Pfam" id="PF00275">
    <property type="entry name" value="EPSP_synthase"/>
    <property type="match status" value="1"/>
</dbReference>
<evidence type="ECO:0000256" key="3">
    <source>
        <dbReference type="ARBA" id="ARBA00022490"/>
    </source>
</evidence>
<dbReference type="PANTHER" id="PTHR43783">
    <property type="entry name" value="UDP-N-ACETYLGLUCOSAMINE 1-CARBOXYVINYLTRANSFERASE"/>
    <property type="match status" value="1"/>
</dbReference>
<name>A0A857N698_9BACT</name>
<evidence type="ECO:0000256" key="8">
    <source>
        <dbReference type="ARBA" id="ARBA00023306"/>
    </source>
</evidence>
<proteinExistence type="inferred from homology"/>
<dbReference type="EC" id="2.5.1.7" evidence="11"/>
<evidence type="ECO:0000256" key="4">
    <source>
        <dbReference type="ARBA" id="ARBA00022618"/>
    </source>
</evidence>
<dbReference type="InterPro" id="IPR013792">
    <property type="entry name" value="RNA3'P_cycl/enolpyr_Trfase_a/b"/>
</dbReference>
<keyword evidence="7" id="KW-0573">Peptidoglycan synthesis</keyword>
<dbReference type="AlphaFoldDB" id="A0A857N698"/>
<evidence type="ECO:0000256" key="10">
    <source>
        <dbReference type="ARBA" id="ARBA00038367"/>
    </source>
</evidence>
<protein>
    <recommendedName>
        <fullName evidence="12">UDP-N-acetylglucosamine 1-carboxyvinyltransferase</fullName>
        <ecNumber evidence="11">2.5.1.7</ecNumber>
    </recommendedName>
    <alternativeName>
        <fullName evidence="13">Enoylpyruvate transferase</fullName>
    </alternativeName>
    <alternativeName>
        <fullName evidence="14">UDP-N-acetylglucosamine enolpyruvyl transferase</fullName>
    </alternativeName>
</protein>
<evidence type="ECO:0000256" key="15">
    <source>
        <dbReference type="ARBA" id="ARBA00047527"/>
    </source>
</evidence>